<accession>A0A8I6RIW1</accession>
<keyword evidence="13" id="KW-1185">Reference proteome</keyword>
<dbReference type="GO" id="GO:0005737">
    <property type="term" value="C:cytoplasm"/>
    <property type="evidence" value="ECO:0007669"/>
    <property type="project" value="TreeGrafter"/>
</dbReference>
<dbReference type="Gene3D" id="1.20.900.10">
    <property type="entry name" value="Dbl homology (DH) domain"/>
    <property type="match status" value="1"/>
</dbReference>
<dbReference type="SUPFAM" id="SSF50729">
    <property type="entry name" value="PH domain-like"/>
    <property type="match status" value="2"/>
</dbReference>
<dbReference type="PANTHER" id="PTHR12673">
    <property type="entry name" value="FACIOGENITAL DYSPLASIA PROTEIN"/>
    <property type="match status" value="1"/>
</dbReference>
<dbReference type="SMART" id="SM00325">
    <property type="entry name" value="RhoGEF"/>
    <property type="match status" value="1"/>
</dbReference>
<dbReference type="EnsemblMetazoa" id="XM_014390709.2">
    <property type="protein sequence ID" value="XP_014246195.1"/>
    <property type="gene ID" value="LOC106664733"/>
</dbReference>
<dbReference type="CDD" id="cd13389">
    <property type="entry name" value="PH1_FGD5_FGD6"/>
    <property type="match status" value="1"/>
</dbReference>
<feature type="domain" description="FYVE-type" evidence="11">
    <location>
        <begin position="508"/>
        <end position="567"/>
    </location>
</feature>
<feature type="domain" description="PH" evidence="9">
    <location>
        <begin position="379"/>
        <end position="472"/>
    </location>
</feature>
<evidence type="ECO:0000256" key="3">
    <source>
        <dbReference type="ARBA" id="ARBA00022658"/>
    </source>
</evidence>
<reference evidence="12" key="1">
    <citation type="submission" date="2022-01" db="UniProtKB">
        <authorList>
            <consortium name="EnsemblMetazoa"/>
        </authorList>
    </citation>
    <scope>IDENTIFICATION</scope>
</reference>
<evidence type="ECO:0000256" key="4">
    <source>
        <dbReference type="ARBA" id="ARBA00022723"/>
    </source>
</evidence>
<dbReference type="InterPro" id="IPR000219">
    <property type="entry name" value="DH_dom"/>
</dbReference>
<keyword evidence="4" id="KW-0479">Metal-binding</keyword>
<feature type="domain" description="DH" evidence="10">
    <location>
        <begin position="161"/>
        <end position="351"/>
    </location>
</feature>
<dbReference type="Pfam" id="PF01363">
    <property type="entry name" value="FYVE"/>
    <property type="match status" value="1"/>
</dbReference>
<protein>
    <submittedName>
        <fullName evidence="12">Uncharacterized protein</fullName>
    </submittedName>
</protein>
<evidence type="ECO:0000256" key="2">
    <source>
        <dbReference type="ARBA" id="ARBA00022490"/>
    </source>
</evidence>
<dbReference type="InterPro" id="IPR013083">
    <property type="entry name" value="Znf_RING/FYVE/PHD"/>
</dbReference>
<keyword evidence="2" id="KW-0963">Cytoplasm</keyword>
<dbReference type="Gene3D" id="2.30.29.30">
    <property type="entry name" value="Pleckstrin-homology domain (PH domain)/Phosphotyrosine-binding domain (PTB)"/>
    <property type="match status" value="2"/>
</dbReference>
<dbReference type="AlphaFoldDB" id="A0A8I6RIW1"/>
<evidence type="ECO:0000256" key="7">
    <source>
        <dbReference type="ARBA" id="ARBA00023212"/>
    </source>
</evidence>
<dbReference type="RefSeq" id="XP_014246195.1">
    <property type="nucleotide sequence ID" value="XM_014390709.2"/>
</dbReference>
<keyword evidence="7" id="KW-0206">Cytoskeleton</keyword>
<dbReference type="InterPro" id="IPR011993">
    <property type="entry name" value="PH-like_dom_sf"/>
</dbReference>
<keyword evidence="3" id="KW-0344">Guanine-nucleotide releasing factor</keyword>
<dbReference type="PROSITE" id="PS50010">
    <property type="entry name" value="DH_2"/>
    <property type="match status" value="1"/>
</dbReference>
<dbReference type="InterPro" id="IPR035899">
    <property type="entry name" value="DBL_dom_sf"/>
</dbReference>
<dbReference type="SUPFAM" id="SSF48065">
    <property type="entry name" value="DBL homology domain (DH-domain)"/>
    <property type="match status" value="1"/>
</dbReference>
<feature type="domain" description="PH" evidence="9">
    <location>
        <begin position="629"/>
        <end position="727"/>
    </location>
</feature>
<dbReference type="InterPro" id="IPR017455">
    <property type="entry name" value="Znf_FYVE-rel"/>
</dbReference>
<name>A0A8I6RIW1_CIMLE</name>
<organism evidence="12 13">
    <name type="scientific">Cimex lectularius</name>
    <name type="common">Bed bug</name>
    <name type="synonym">Acanthia lectularia</name>
    <dbReference type="NCBI Taxonomy" id="79782"/>
    <lineage>
        <taxon>Eukaryota</taxon>
        <taxon>Metazoa</taxon>
        <taxon>Ecdysozoa</taxon>
        <taxon>Arthropoda</taxon>
        <taxon>Hexapoda</taxon>
        <taxon>Insecta</taxon>
        <taxon>Pterygota</taxon>
        <taxon>Neoptera</taxon>
        <taxon>Paraneoptera</taxon>
        <taxon>Hemiptera</taxon>
        <taxon>Heteroptera</taxon>
        <taxon>Panheteroptera</taxon>
        <taxon>Cimicomorpha</taxon>
        <taxon>Cimicidae</taxon>
        <taxon>Cimex</taxon>
    </lineage>
</organism>
<evidence type="ECO:0000256" key="6">
    <source>
        <dbReference type="ARBA" id="ARBA00022833"/>
    </source>
</evidence>
<comment type="subcellular location">
    <subcellularLocation>
        <location evidence="1">Cytoplasm</location>
        <location evidence="1">Cytoskeleton</location>
    </subcellularLocation>
</comment>
<proteinExistence type="predicted"/>
<evidence type="ECO:0000256" key="1">
    <source>
        <dbReference type="ARBA" id="ARBA00004245"/>
    </source>
</evidence>
<dbReference type="SMART" id="SM00064">
    <property type="entry name" value="FYVE"/>
    <property type="match status" value="1"/>
</dbReference>
<evidence type="ECO:0000259" key="10">
    <source>
        <dbReference type="PROSITE" id="PS50010"/>
    </source>
</evidence>
<evidence type="ECO:0000259" key="11">
    <source>
        <dbReference type="PROSITE" id="PS50178"/>
    </source>
</evidence>
<dbReference type="InterPro" id="IPR051092">
    <property type="entry name" value="FYVE_RhoGEF_PH"/>
</dbReference>
<evidence type="ECO:0000259" key="9">
    <source>
        <dbReference type="PROSITE" id="PS50003"/>
    </source>
</evidence>
<dbReference type="GeneID" id="106664733"/>
<evidence type="ECO:0000256" key="5">
    <source>
        <dbReference type="ARBA" id="ARBA00022771"/>
    </source>
</evidence>
<keyword evidence="5 8" id="KW-0863">Zinc-finger</keyword>
<evidence type="ECO:0000313" key="12">
    <source>
        <dbReference type="EnsemblMetazoa" id="XP_014246195.1"/>
    </source>
</evidence>
<keyword evidence="6" id="KW-0862">Zinc</keyword>
<dbReference type="GO" id="GO:0008270">
    <property type="term" value="F:zinc ion binding"/>
    <property type="evidence" value="ECO:0007669"/>
    <property type="project" value="UniProtKB-KW"/>
</dbReference>
<dbReference type="GO" id="GO:0005085">
    <property type="term" value="F:guanyl-nucleotide exchange factor activity"/>
    <property type="evidence" value="ECO:0007669"/>
    <property type="project" value="UniProtKB-KW"/>
</dbReference>
<dbReference type="InterPro" id="IPR001849">
    <property type="entry name" value="PH_domain"/>
</dbReference>
<sequence length="729" mass="83252">MHITEEENENHFQEEFTLGSSYESLSNSSASDVPAILPNASFLHNESNDSNKIEQEEYKTEISNISHSESDNSILEQTIADKSSSFIFNKPINWANSSFNKGQRSETFFEADISDSEVTDSTSQQSIDCSLNLDSTITVNSGETSDTSAISVIKENSKQKDAFMIAKEFMTSEKVYLNALHLIVFHFTEHLKTYAINNNCGAVISLTDLSKIITTLPQLQSLNENLLTDIELRIKNWSHLPKIADVIVKKGPFLKLYSTYIKNFESTCTFLDECCVKYPKFAKALNEFENSEICKKLTLKHYMLKPVQRVPQYRLLLEKYLEQIDEDSTEYADTKSALAIVEDVLHHANSSIKLGDNLSKLLQIQFSLGGYEIIKPGREFIKEGELYKLSRKEMQLRYFVLLSDCLLYTTYSSSISGLRVKYELQLSGMKVYKHQMDILEFSIITSTRSFTLRARTEEECADWLNALLSAIKENNQRQLTFLSMKCMDKSITFETLKLGKEAPVWIQDKKTTMCQICTAEFTVTFRRHHCRCCGKVVCGTCSNNKAPLQYLKFQSARVCEECYDYLLKEFEDPANKIFENVKAELQLSDDETAVTLENLKASFKKFDCAKKTKKFIPQRLKEVTANDTGSQMSGWLYRKGKRGWKRQWFVLKEKILYVYKASHDVVAYQSIPVLGYTIDQSSEVGSEEIDSNLVFSLNHPGQSSLIFSSPSKQTAEMWITALKEATILK</sequence>
<dbReference type="Pfam" id="PF00621">
    <property type="entry name" value="RhoGEF"/>
    <property type="match status" value="1"/>
</dbReference>
<dbReference type="PROSITE" id="PS50178">
    <property type="entry name" value="ZF_FYVE"/>
    <property type="match status" value="1"/>
</dbReference>
<dbReference type="SMART" id="SM00233">
    <property type="entry name" value="PH"/>
    <property type="match status" value="2"/>
</dbReference>
<evidence type="ECO:0000256" key="8">
    <source>
        <dbReference type="PROSITE-ProRule" id="PRU00091"/>
    </source>
</evidence>
<dbReference type="PROSITE" id="PS50003">
    <property type="entry name" value="PH_DOMAIN"/>
    <property type="match status" value="2"/>
</dbReference>
<evidence type="ECO:0000313" key="13">
    <source>
        <dbReference type="Proteomes" id="UP000494040"/>
    </source>
</evidence>
<dbReference type="Proteomes" id="UP000494040">
    <property type="component" value="Unassembled WGS sequence"/>
</dbReference>
<dbReference type="GO" id="GO:0005856">
    <property type="term" value="C:cytoskeleton"/>
    <property type="evidence" value="ECO:0007669"/>
    <property type="project" value="UniProtKB-SubCell"/>
</dbReference>
<dbReference type="Gene3D" id="3.30.40.10">
    <property type="entry name" value="Zinc/RING finger domain, C3HC4 (zinc finger)"/>
    <property type="match status" value="1"/>
</dbReference>
<dbReference type="OrthoDB" id="245697at2759"/>
<dbReference type="PANTHER" id="PTHR12673:SF267">
    <property type="entry name" value="PROTEIN CBG10230"/>
    <property type="match status" value="1"/>
</dbReference>
<dbReference type="Pfam" id="PF00169">
    <property type="entry name" value="PH"/>
    <property type="match status" value="2"/>
</dbReference>
<dbReference type="CDD" id="cd00160">
    <property type="entry name" value="RhoGEF"/>
    <property type="match status" value="1"/>
</dbReference>
<dbReference type="InterPro" id="IPR000306">
    <property type="entry name" value="Znf_FYVE"/>
</dbReference>